<dbReference type="PROSITE" id="PS51257">
    <property type="entry name" value="PROKAR_LIPOPROTEIN"/>
    <property type="match status" value="1"/>
</dbReference>
<evidence type="ECO:0000259" key="1">
    <source>
        <dbReference type="PROSITE" id="PS50035"/>
    </source>
</evidence>
<feature type="domain" description="PLD phosphodiesterase" evidence="1">
    <location>
        <begin position="158"/>
        <end position="185"/>
    </location>
</feature>
<dbReference type="EC" id="2.7.8.-" evidence="2"/>
<dbReference type="PANTHER" id="PTHR21248">
    <property type="entry name" value="CARDIOLIPIN SYNTHASE"/>
    <property type="match status" value="1"/>
</dbReference>
<dbReference type="PANTHER" id="PTHR21248:SF22">
    <property type="entry name" value="PHOSPHOLIPASE D"/>
    <property type="match status" value="1"/>
</dbReference>
<dbReference type="GO" id="GO:0032049">
    <property type="term" value="P:cardiolipin biosynthetic process"/>
    <property type="evidence" value="ECO:0007669"/>
    <property type="project" value="UniProtKB-ARBA"/>
</dbReference>
<dbReference type="InterPro" id="IPR001736">
    <property type="entry name" value="PLipase_D/transphosphatidylase"/>
</dbReference>
<sequence length="424" mass="48812">MKRLCQVLFLVLFLFFTLSCSSTSHMLSPLALDEALTLEEKLLSFDIPKVQVSYPTVYYDGNAWRERLIELIEGAEDYLITSAFLASSSEELEGLYTALVRKAQSGVRVYFVVDGIGPFDMTETRYHLIPLKYLRDSGVHLLEYNPMSAARLVSGINLMYRDHRKFLIIDGKHLAVGGMNLNYISIGAPGEDLQRDSMYEFYSPSLAATMLDHFVEWWNEQSWETIERDDFAVDLQAADGLKAYDAFYLDQHPKSKKMSQLFGSLINEARHEIKVLPFLPFMDKHMIESFRRAREKGVNIQMIVPFDKRVSNRKGIEYMAKDLLTMRIDLRIEKESEESRSLLHEKLMIIDDRYVVIGSTNINYRSFNLAYETALVIDSPELAKQVEAHFDELYSSTVPITDEMAESWRTFASYPRFAFGFIGG</sequence>
<accession>A0A644WRN4</accession>
<gene>
    <name evidence="2" type="primary">ywiE_2</name>
    <name evidence="2" type="ORF">SDC9_52846</name>
</gene>
<comment type="caution">
    <text evidence="2">The sequence shown here is derived from an EMBL/GenBank/DDBJ whole genome shotgun (WGS) entry which is preliminary data.</text>
</comment>
<dbReference type="EMBL" id="VSSQ01001239">
    <property type="protein sequence ID" value="MPM06545.1"/>
    <property type="molecule type" value="Genomic_DNA"/>
</dbReference>
<keyword evidence="2" id="KW-0808">Transferase</keyword>
<name>A0A644WRN4_9ZZZZ</name>
<dbReference type="PROSITE" id="PS50035">
    <property type="entry name" value="PLD"/>
    <property type="match status" value="2"/>
</dbReference>
<organism evidence="2">
    <name type="scientific">bioreactor metagenome</name>
    <dbReference type="NCBI Taxonomy" id="1076179"/>
    <lineage>
        <taxon>unclassified sequences</taxon>
        <taxon>metagenomes</taxon>
        <taxon>ecological metagenomes</taxon>
    </lineage>
</organism>
<dbReference type="SMART" id="SM00155">
    <property type="entry name" value="PLDc"/>
    <property type="match status" value="2"/>
</dbReference>
<proteinExistence type="predicted"/>
<dbReference type="GO" id="GO:0030572">
    <property type="term" value="F:phosphatidyltransferase activity"/>
    <property type="evidence" value="ECO:0007669"/>
    <property type="project" value="UniProtKB-ARBA"/>
</dbReference>
<dbReference type="Gene3D" id="3.30.870.10">
    <property type="entry name" value="Endonuclease Chain A"/>
    <property type="match status" value="2"/>
</dbReference>
<reference evidence="2" key="1">
    <citation type="submission" date="2019-08" db="EMBL/GenBank/DDBJ databases">
        <authorList>
            <person name="Kucharzyk K."/>
            <person name="Murdoch R.W."/>
            <person name="Higgins S."/>
            <person name="Loffler F."/>
        </authorList>
    </citation>
    <scope>NUCLEOTIDE SEQUENCE</scope>
</reference>
<evidence type="ECO:0000313" key="2">
    <source>
        <dbReference type="EMBL" id="MPM06545.1"/>
    </source>
</evidence>
<dbReference type="AlphaFoldDB" id="A0A644WRN4"/>
<feature type="domain" description="PLD phosphodiesterase" evidence="1">
    <location>
        <begin position="339"/>
        <end position="366"/>
    </location>
</feature>
<dbReference type="SUPFAM" id="SSF56024">
    <property type="entry name" value="Phospholipase D/nuclease"/>
    <property type="match status" value="2"/>
</dbReference>
<dbReference type="InterPro" id="IPR025202">
    <property type="entry name" value="PLD-like_dom"/>
</dbReference>
<protein>
    <submittedName>
        <fullName evidence="2">Putative cardiolipin synthase YwiE</fullName>
        <ecNumber evidence="2">2.7.8.-</ecNumber>
    </submittedName>
</protein>
<dbReference type="Pfam" id="PF13091">
    <property type="entry name" value="PLDc_2"/>
    <property type="match status" value="2"/>
</dbReference>